<organism evidence="1 2">
    <name type="scientific">Psychrobacter phenylpyruvicus</name>
    <dbReference type="NCBI Taxonomy" id="29432"/>
    <lineage>
        <taxon>Bacteria</taxon>
        <taxon>Pseudomonadati</taxon>
        <taxon>Pseudomonadota</taxon>
        <taxon>Gammaproteobacteria</taxon>
        <taxon>Moraxellales</taxon>
        <taxon>Moraxellaceae</taxon>
        <taxon>Psychrobacter</taxon>
    </lineage>
</organism>
<dbReference type="RefSeq" id="WP_028859806.1">
    <property type="nucleotide sequence ID" value="NZ_CAJHAQ010000001.1"/>
</dbReference>
<dbReference type="EMBL" id="UGVC01000001">
    <property type="protein sequence ID" value="SUD90574.1"/>
    <property type="molecule type" value="Genomic_DNA"/>
</dbReference>
<keyword evidence="2" id="KW-1185">Reference proteome</keyword>
<dbReference type="STRING" id="1123034.GCA_000685805_02367"/>
<name>A0A379LLC7_9GAMM</name>
<dbReference type="CDD" id="cd09757">
    <property type="entry name" value="Cas8c_I-C"/>
    <property type="match status" value="1"/>
</dbReference>
<gene>
    <name evidence="1" type="ORF">NCTC10526_00907</name>
</gene>
<dbReference type="Proteomes" id="UP000254123">
    <property type="component" value="Unassembled WGS sequence"/>
</dbReference>
<accession>A0A379LLC7</accession>
<reference evidence="1 2" key="1">
    <citation type="submission" date="2018-06" db="EMBL/GenBank/DDBJ databases">
        <authorList>
            <consortium name="Pathogen Informatics"/>
            <person name="Doyle S."/>
        </authorList>
    </citation>
    <scope>NUCLEOTIDE SEQUENCE [LARGE SCALE GENOMIC DNA]</scope>
    <source>
        <strain evidence="1 2">NCTC10526</strain>
    </source>
</reference>
<dbReference type="AlphaFoldDB" id="A0A379LLC7"/>
<sequence>MILHALTEYYHRKADSTEGSGIAPQGFENKQIPFIVVIDKQGSFFNLEDTRGKDKTTKKGSSFLVPLGETRSGKNSYQTTNILWDHYGYLLNHAKEIAGNAKMSAEKLATETEKSIEMANLQHQTFIEKVEELHRAIPDDIGILAVKKFLTDPDNIQQVKEHPKWEDCKKIKGCNLTFKLKGETALICQSKSIQEYLKQQLTTPSTDTDSVEALCLITGDKAPIARLHQPISGVNAKPAPFASINLDAFESYYKTQGYGFPVSEKAMFEYTTALNTLLKSNNRFRLGDVSVVCWSEKATKMESDLAFILNGGQDKDNPDAYIESVKKLFSSFHHGVYDNPDANQIMYVLGLSPNSARIVVRFWHQATIATLATNIAQWFIDVDIVRGLNQPYPALLRLLCNLVFEGKIENLPPNMVANVTKSILDNSPLPMTVLQLAIRRNRADQSVTYARACLIKAYLNRKIRTSKTTTIKEISVGYDKDRTDIGYVLGALFAVLEKIQEETSESGKLNSTIRDRYYGSASSTPVTVFGTLLKLTQHHLSKISKRNMGRSINLNKYLSEILEKIDNFPSHLNMEQQGLFAIGYYHRRQDFFNKKETDDSNPESLKA</sequence>
<proteinExistence type="predicted"/>
<dbReference type="InterPro" id="IPR010144">
    <property type="entry name" value="CRISPR-assoc_prot_Csd1-typ"/>
</dbReference>
<evidence type="ECO:0000313" key="2">
    <source>
        <dbReference type="Proteomes" id="UP000254123"/>
    </source>
</evidence>
<dbReference type="Pfam" id="PF09709">
    <property type="entry name" value="Cas_Csd1"/>
    <property type="match status" value="1"/>
</dbReference>
<dbReference type="NCBIfam" id="TIGR01863">
    <property type="entry name" value="cas_Csd1"/>
    <property type="match status" value="1"/>
</dbReference>
<protein>
    <submittedName>
        <fullName evidence="1">CRISPR-associated protein Cas8c/Csd1, subtype I-C/DVULG</fullName>
    </submittedName>
</protein>
<evidence type="ECO:0000313" key="1">
    <source>
        <dbReference type="EMBL" id="SUD90574.1"/>
    </source>
</evidence>